<organism evidence="2 3">
    <name type="scientific">Candidatus Mediterraneibacter faecipullorum</name>
    <dbReference type="NCBI Taxonomy" id="2838670"/>
    <lineage>
        <taxon>Bacteria</taxon>
        <taxon>Bacillati</taxon>
        <taxon>Bacillota</taxon>
        <taxon>Clostridia</taxon>
        <taxon>Lachnospirales</taxon>
        <taxon>Lachnospiraceae</taxon>
        <taxon>Mediterraneibacter</taxon>
    </lineage>
</organism>
<reference evidence="2" key="1">
    <citation type="journal article" date="2021" name="PeerJ">
        <title>Extensive microbial diversity within the chicken gut microbiome revealed by metagenomics and culture.</title>
        <authorList>
            <person name="Gilroy R."/>
            <person name="Ravi A."/>
            <person name="Getino M."/>
            <person name="Pursley I."/>
            <person name="Horton D.L."/>
            <person name="Alikhan N.F."/>
            <person name="Baker D."/>
            <person name="Gharbi K."/>
            <person name="Hall N."/>
            <person name="Watson M."/>
            <person name="Adriaenssens E.M."/>
            <person name="Foster-Nyarko E."/>
            <person name="Jarju S."/>
            <person name="Secka A."/>
            <person name="Antonio M."/>
            <person name="Oren A."/>
            <person name="Chaudhuri R.R."/>
            <person name="La Ragione R."/>
            <person name="Hildebrand F."/>
            <person name="Pallen M.J."/>
        </authorList>
    </citation>
    <scope>NUCLEOTIDE SEQUENCE</scope>
    <source>
        <strain evidence="2">ChiW19-954</strain>
    </source>
</reference>
<dbReference type="EMBL" id="DWWO01000048">
    <property type="protein sequence ID" value="HJC33737.1"/>
    <property type="molecule type" value="Genomic_DNA"/>
</dbReference>
<feature type="transmembrane region" description="Helical" evidence="1">
    <location>
        <begin position="219"/>
        <end position="237"/>
    </location>
</feature>
<protein>
    <submittedName>
        <fullName evidence="2">Uncharacterized protein</fullName>
    </submittedName>
</protein>
<feature type="transmembrane region" description="Helical" evidence="1">
    <location>
        <begin position="190"/>
        <end position="213"/>
    </location>
</feature>
<accession>A0A9D2NK82</accession>
<evidence type="ECO:0000256" key="1">
    <source>
        <dbReference type="SAM" id="Phobius"/>
    </source>
</evidence>
<name>A0A9D2NK82_9FIRM</name>
<keyword evidence="1" id="KW-0472">Membrane</keyword>
<feature type="transmembrane region" description="Helical" evidence="1">
    <location>
        <begin position="151"/>
        <end position="169"/>
    </location>
</feature>
<evidence type="ECO:0000313" key="3">
    <source>
        <dbReference type="Proteomes" id="UP000823890"/>
    </source>
</evidence>
<gene>
    <name evidence="2" type="ORF">H9758_03990</name>
</gene>
<keyword evidence="1" id="KW-1133">Transmembrane helix</keyword>
<proteinExistence type="predicted"/>
<feature type="transmembrane region" description="Helical" evidence="1">
    <location>
        <begin position="121"/>
        <end position="145"/>
    </location>
</feature>
<feature type="transmembrane region" description="Helical" evidence="1">
    <location>
        <begin position="20"/>
        <end position="44"/>
    </location>
</feature>
<sequence length="262" mass="30541">MKKLAFYRLMLSVWHRLPLFILYVFVYIIATAALLNFVTMQLFINLDRAVRTPAYDDPTRMKELLFGLIQANSYIYYCLVILFLLIVIWLISRRLPLSLPRALYACPSDEHDKLRCLKYYLLWKSVFLLVLLTAICTFWLGAFLLMDPPMLAVQVSLTFFTIIAFSLNPDPGNRREALKVCPNMVTERSSATFVSIYWSALLLLENTIFYSLLCAVSSFTWVHAVCWIPALLFNIYLAKKHITPVLKTMLDYEKLYFPVEKE</sequence>
<evidence type="ECO:0000313" key="2">
    <source>
        <dbReference type="EMBL" id="HJC33737.1"/>
    </source>
</evidence>
<comment type="caution">
    <text evidence="2">The sequence shown here is derived from an EMBL/GenBank/DDBJ whole genome shotgun (WGS) entry which is preliminary data.</text>
</comment>
<dbReference type="AlphaFoldDB" id="A0A9D2NK82"/>
<reference evidence="2" key="2">
    <citation type="submission" date="2021-04" db="EMBL/GenBank/DDBJ databases">
        <authorList>
            <person name="Gilroy R."/>
        </authorList>
    </citation>
    <scope>NUCLEOTIDE SEQUENCE</scope>
    <source>
        <strain evidence="2">ChiW19-954</strain>
    </source>
</reference>
<keyword evidence="1" id="KW-0812">Transmembrane</keyword>
<dbReference type="Proteomes" id="UP000823890">
    <property type="component" value="Unassembled WGS sequence"/>
</dbReference>
<feature type="transmembrane region" description="Helical" evidence="1">
    <location>
        <begin position="64"/>
        <end position="91"/>
    </location>
</feature>